<protein>
    <recommendedName>
        <fullName evidence="3">Secreted protein</fullName>
    </recommendedName>
</protein>
<evidence type="ECO:0008006" key="3">
    <source>
        <dbReference type="Google" id="ProtNLM"/>
    </source>
</evidence>
<comment type="caution">
    <text evidence="1">The sequence shown here is derived from an EMBL/GenBank/DDBJ whole genome shotgun (WGS) entry which is preliminary data.</text>
</comment>
<dbReference type="Proteomes" id="UP001234178">
    <property type="component" value="Unassembled WGS sequence"/>
</dbReference>
<reference evidence="1 2" key="1">
    <citation type="journal article" date="2023" name="Nucleic Acids Res.">
        <title>The hologenome of Daphnia magna reveals possible DNA methylation and microbiome-mediated evolution of the host genome.</title>
        <authorList>
            <person name="Chaturvedi A."/>
            <person name="Li X."/>
            <person name="Dhandapani V."/>
            <person name="Marshall H."/>
            <person name="Kissane S."/>
            <person name="Cuenca-Cambronero M."/>
            <person name="Asole G."/>
            <person name="Calvet F."/>
            <person name="Ruiz-Romero M."/>
            <person name="Marangio P."/>
            <person name="Guigo R."/>
            <person name="Rago D."/>
            <person name="Mirbahai L."/>
            <person name="Eastwood N."/>
            <person name="Colbourne J.K."/>
            <person name="Zhou J."/>
            <person name="Mallon E."/>
            <person name="Orsini L."/>
        </authorList>
    </citation>
    <scope>NUCLEOTIDE SEQUENCE [LARGE SCALE GENOMIC DNA]</scope>
    <source>
        <strain evidence="1">LRV0_1</strain>
    </source>
</reference>
<evidence type="ECO:0000313" key="2">
    <source>
        <dbReference type="Proteomes" id="UP001234178"/>
    </source>
</evidence>
<name>A0ABR0A7B9_9CRUS</name>
<keyword evidence="2" id="KW-1185">Reference proteome</keyword>
<evidence type="ECO:0000313" key="1">
    <source>
        <dbReference type="EMBL" id="KAK4021042.1"/>
    </source>
</evidence>
<sequence>MPSAFAAFPPAASGPGALAAAAAAHAAADQRGGPDSRFLWDPSGRIHPTYHGHPGCCAYQRIHLLIGATSQIIV</sequence>
<gene>
    <name evidence="1" type="ORF">OUZ56_002976</name>
</gene>
<organism evidence="1 2">
    <name type="scientific">Daphnia magna</name>
    <dbReference type="NCBI Taxonomy" id="35525"/>
    <lineage>
        <taxon>Eukaryota</taxon>
        <taxon>Metazoa</taxon>
        <taxon>Ecdysozoa</taxon>
        <taxon>Arthropoda</taxon>
        <taxon>Crustacea</taxon>
        <taxon>Branchiopoda</taxon>
        <taxon>Diplostraca</taxon>
        <taxon>Cladocera</taxon>
        <taxon>Anomopoda</taxon>
        <taxon>Daphniidae</taxon>
        <taxon>Daphnia</taxon>
    </lineage>
</organism>
<dbReference type="EMBL" id="JAOYFB010000036">
    <property type="protein sequence ID" value="KAK4021042.1"/>
    <property type="molecule type" value="Genomic_DNA"/>
</dbReference>
<accession>A0ABR0A7B9</accession>
<proteinExistence type="predicted"/>